<dbReference type="GO" id="GO:0003906">
    <property type="term" value="F:DNA-(apurinic or apyrimidinic site) endonuclease activity"/>
    <property type="evidence" value="ECO:0007669"/>
    <property type="project" value="TreeGrafter"/>
</dbReference>
<evidence type="ECO:0000256" key="1">
    <source>
        <dbReference type="ARBA" id="ARBA00008343"/>
    </source>
</evidence>
<dbReference type="EMBL" id="JRYO01000135">
    <property type="protein sequence ID" value="KHE92377.1"/>
    <property type="molecule type" value="Genomic_DNA"/>
</dbReference>
<keyword evidence="9" id="KW-0540">Nuclease</keyword>
<dbReference type="eggNOG" id="COG0177">
    <property type="taxonomic scope" value="Bacteria"/>
</dbReference>
<keyword evidence="7" id="KW-0812">Transmembrane</keyword>
<keyword evidence="5" id="KW-0456">Lyase</keyword>
<accession>A0A0B0EH34</accession>
<dbReference type="InterPro" id="IPR023170">
    <property type="entry name" value="HhH_base_excis_C"/>
</dbReference>
<dbReference type="PATRIC" id="fig|237368.3.peg.2102"/>
<keyword evidence="3" id="KW-0378">Hydrolase</keyword>
<evidence type="ECO:0000313" key="9">
    <source>
        <dbReference type="EMBL" id="KHE92377.1"/>
    </source>
</evidence>
<dbReference type="PANTHER" id="PTHR43286:SF1">
    <property type="entry name" value="ENDONUCLEASE III-LIKE PROTEIN 1"/>
    <property type="match status" value="1"/>
</dbReference>
<evidence type="ECO:0000256" key="4">
    <source>
        <dbReference type="ARBA" id="ARBA00023204"/>
    </source>
</evidence>
<keyword evidence="6" id="KW-0326">Glycosidase</keyword>
<protein>
    <submittedName>
        <fullName evidence="9">Endonuclease III</fullName>
    </submittedName>
</protein>
<comment type="similarity">
    <text evidence="1">Belongs to the Nth/MutY family.</text>
</comment>
<dbReference type="Gene3D" id="1.10.340.30">
    <property type="entry name" value="Hypothetical protein, domain 2"/>
    <property type="match status" value="1"/>
</dbReference>
<evidence type="ECO:0000256" key="3">
    <source>
        <dbReference type="ARBA" id="ARBA00022801"/>
    </source>
</evidence>
<keyword evidence="7" id="KW-1133">Transmembrane helix</keyword>
<evidence type="ECO:0000313" key="10">
    <source>
        <dbReference type="Proteomes" id="UP000030652"/>
    </source>
</evidence>
<keyword evidence="9" id="KW-0255">Endonuclease</keyword>
<dbReference type="GO" id="GO:0006289">
    <property type="term" value="P:nucleotide-excision repair"/>
    <property type="evidence" value="ECO:0007669"/>
    <property type="project" value="TreeGrafter"/>
</dbReference>
<evidence type="ECO:0000259" key="8">
    <source>
        <dbReference type="SMART" id="SM00478"/>
    </source>
</evidence>
<dbReference type="GO" id="GO:0006285">
    <property type="term" value="P:base-excision repair, AP site formation"/>
    <property type="evidence" value="ECO:0007669"/>
    <property type="project" value="TreeGrafter"/>
</dbReference>
<dbReference type="Proteomes" id="UP000030652">
    <property type="component" value="Unassembled WGS sequence"/>
</dbReference>
<dbReference type="InterPro" id="IPR003265">
    <property type="entry name" value="HhH-GPD_domain"/>
</dbReference>
<dbReference type="PANTHER" id="PTHR43286">
    <property type="entry name" value="ENDONUCLEASE III-LIKE PROTEIN 1"/>
    <property type="match status" value="1"/>
</dbReference>
<dbReference type="PIRSF" id="PIRSF001435">
    <property type="entry name" value="Nth"/>
    <property type="match status" value="1"/>
</dbReference>
<gene>
    <name evidence="9" type="ORF">SCABRO_01936</name>
</gene>
<keyword evidence="2" id="KW-0227">DNA damage</keyword>
<evidence type="ECO:0000256" key="6">
    <source>
        <dbReference type="ARBA" id="ARBA00023295"/>
    </source>
</evidence>
<dbReference type="Gene3D" id="1.10.1670.10">
    <property type="entry name" value="Helix-hairpin-Helix base-excision DNA repair enzymes (C-terminal)"/>
    <property type="match status" value="1"/>
</dbReference>
<dbReference type="InterPro" id="IPR011257">
    <property type="entry name" value="DNA_glycosylase"/>
</dbReference>
<keyword evidence="7" id="KW-0472">Membrane</keyword>
<dbReference type="GO" id="GO:0000703">
    <property type="term" value="F:oxidized pyrimidine nucleobase lesion DNA N-glycosylase activity"/>
    <property type="evidence" value="ECO:0007669"/>
    <property type="project" value="TreeGrafter"/>
</dbReference>
<sequence>MDKIDDIVSILKRENKKYIVPIVTIVSMTKGPFMVLISCLLSLRTKDKVTGEASNRLFGLADNPEKMLGLSTKNIEKAIYPVGFYKTKSKRIKEICKTLLDDYDGVVPDEIDELLKFKGVGRKTANLTVTLGYGKLGICVDTHVHRISNRLGLVTTKTPEQTEFALRKTLPQKHWLIYNDLLVTYGQNLCVPISPWCSKCKIFKYCKRIGVKKTR</sequence>
<dbReference type="GO" id="GO:0016829">
    <property type="term" value="F:lyase activity"/>
    <property type="evidence" value="ECO:0007669"/>
    <property type="project" value="UniProtKB-KW"/>
</dbReference>
<evidence type="ECO:0000256" key="7">
    <source>
        <dbReference type="SAM" id="Phobius"/>
    </source>
</evidence>
<dbReference type="AlphaFoldDB" id="A0A0B0EH34"/>
<proteinExistence type="inferred from homology"/>
<keyword evidence="4" id="KW-0234">DNA repair</keyword>
<dbReference type="Pfam" id="PF00730">
    <property type="entry name" value="HhH-GPD"/>
    <property type="match status" value="1"/>
</dbReference>
<dbReference type="FunFam" id="1.10.340.30:FF:000001">
    <property type="entry name" value="Endonuclease III"/>
    <property type="match status" value="1"/>
</dbReference>
<dbReference type="CDD" id="cd00056">
    <property type="entry name" value="ENDO3c"/>
    <property type="match status" value="1"/>
</dbReference>
<dbReference type="SUPFAM" id="SSF48150">
    <property type="entry name" value="DNA-glycosylase"/>
    <property type="match status" value="1"/>
</dbReference>
<feature type="domain" description="HhH-GPD" evidence="8">
    <location>
        <begin position="41"/>
        <end position="188"/>
    </location>
</feature>
<name>A0A0B0EH34_9BACT</name>
<organism evidence="9 10">
    <name type="scientific">Candidatus Scalindua brodae</name>
    <dbReference type="NCBI Taxonomy" id="237368"/>
    <lineage>
        <taxon>Bacteria</taxon>
        <taxon>Pseudomonadati</taxon>
        <taxon>Planctomycetota</taxon>
        <taxon>Candidatus Brocadiia</taxon>
        <taxon>Candidatus Brocadiales</taxon>
        <taxon>Candidatus Scalinduaceae</taxon>
        <taxon>Candidatus Scalindua</taxon>
    </lineage>
</organism>
<evidence type="ECO:0000256" key="2">
    <source>
        <dbReference type="ARBA" id="ARBA00022763"/>
    </source>
</evidence>
<dbReference type="SMART" id="SM00478">
    <property type="entry name" value="ENDO3c"/>
    <property type="match status" value="1"/>
</dbReference>
<comment type="caution">
    <text evidence="9">The sequence shown here is derived from an EMBL/GenBank/DDBJ whole genome shotgun (WGS) entry which is preliminary data.</text>
</comment>
<evidence type="ECO:0000256" key="5">
    <source>
        <dbReference type="ARBA" id="ARBA00023239"/>
    </source>
</evidence>
<reference evidence="9 10" key="1">
    <citation type="submission" date="2014-10" db="EMBL/GenBank/DDBJ databases">
        <title>Draft genome of anammox bacterium scalindua brodae, obtained using differential coverage binning of sequence data from two enrichment reactors.</title>
        <authorList>
            <person name="Speth D.R."/>
            <person name="Russ L."/>
            <person name="Kartal B."/>
            <person name="Op den Camp H.J."/>
            <person name="Dutilh B.E."/>
            <person name="Jetten M.S."/>
        </authorList>
    </citation>
    <scope>NUCLEOTIDE SEQUENCE [LARGE SCALE GENOMIC DNA]</scope>
    <source>
        <strain evidence="9">RU1</strain>
    </source>
</reference>
<feature type="transmembrane region" description="Helical" evidence="7">
    <location>
        <begin position="18"/>
        <end position="43"/>
    </location>
</feature>